<keyword evidence="2" id="KW-1185">Reference proteome</keyword>
<dbReference type="EMBL" id="JAUDZG010000006">
    <property type="protein sequence ID" value="KAK3302867.1"/>
    <property type="molecule type" value="Genomic_DNA"/>
</dbReference>
<dbReference type="GeneID" id="87885926"/>
<evidence type="ECO:0000313" key="2">
    <source>
        <dbReference type="Proteomes" id="UP001273166"/>
    </source>
</evidence>
<dbReference type="RefSeq" id="XP_062718647.1">
    <property type="nucleotide sequence ID" value="XM_062867097.1"/>
</dbReference>
<dbReference type="Proteomes" id="UP001273166">
    <property type="component" value="Unassembled WGS sequence"/>
</dbReference>
<sequence>MASMSTLLAHMNRTEIPRYRKGLPVAYGSCTPPCPLCGHLYAPGPGLWRHFATRYSDKLGEQSESAARLASAIPAGEMQGIHKFEELLR</sequence>
<evidence type="ECO:0000313" key="1">
    <source>
        <dbReference type="EMBL" id="KAK3302867.1"/>
    </source>
</evidence>
<protein>
    <submittedName>
        <fullName evidence="1">Uncharacterized protein</fullName>
    </submittedName>
</protein>
<proteinExistence type="predicted"/>
<name>A0AAJ0LYY1_9PEZI</name>
<comment type="caution">
    <text evidence="1">The sequence shown here is derived from an EMBL/GenBank/DDBJ whole genome shotgun (WGS) entry which is preliminary data.</text>
</comment>
<gene>
    <name evidence="1" type="ORF">B0T15DRAFT_495440</name>
</gene>
<accession>A0AAJ0LYY1</accession>
<reference evidence="1" key="2">
    <citation type="submission" date="2023-06" db="EMBL/GenBank/DDBJ databases">
        <authorList>
            <consortium name="Lawrence Berkeley National Laboratory"/>
            <person name="Mondo S.J."/>
            <person name="Hensen N."/>
            <person name="Bonometti L."/>
            <person name="Westerberg I."/>
            <person name="Brannstrom I.O."/>
            <person name="Guillou S."/>
            <person name="Cros-Aarteil S."/>
            <person name="Calhoun S."/>
            <person name="Haridas S."/>
            <person name="Kuo A."/>
            <person name="Pangilinan J."/>
            <person name="Riley R."/>
            <person name="Labutti K."/>
            <person name="Andreopoulos B."/>
            <person name="Lipzen A."/>
            <person name="Chen C."/>
            <person name="Yanf M."/>
            <person name="Daum C."/>
            <person name="Ng V."/>
            <person name="Clum A."/>
            <person name="Steindorff A."/>
            <person name="Ohm R."/>
            <person name="Martin F."/>
            <person name="Silar P."/>
            <person name="Natvig D."/>
            <person name="Lalanne C."/>
            <person name="Gautier V."/>
            <person name="Ament-Velasquez S.L."/>
            <person name="Kruys A."/>
            <person name="Hutchinson M.I."/>
            <person name="Powell A.J."/>
            <person name="Barry K."/>
            <person name="Miller A.N."/>
            <person name="Grigoriev I.V."/>
            <person name="Debuchy R."/>
            <person name="Gladieux P."/>
            <person name="Thoren M.H."/>
            <person name="Johannesson H."/>
        </authorList>
    </citation>
    <scope>NUCLEOTIDE SEQUENCE</scope>
    <source>
        <strain evidence="1">CBS 333.67</strain>
    </source>
</reference>
<organism evidence="1 2">
    <name type="scientific">Chaetomium strumarium</name>
    <dbReference type="NCBI Taxonomy" id="1170767"/>
    <lineage>
        <taxon>Eukaryota</taxon>
        <taxon>Fungi</taxon>
        <taxon>Dikarya</taxon>
        <taxon>Ascomycota</taxon>
        <taxon>Pezizomycotina</taxon>
        <taxon>Sordariomycetes</taxon>
        <taxon>Sordariomycetidae</taxon>
        <taxon>Sordariales</taxon>
        <taxon>Chaetomiaceae</taxon>
        <taxon>Chaetomium</taxon>
    </lineage>
</organism>
<dbReference type="AlphaFoldDB" id="A0AAJ0LYY1"/>
<reference evidence="1" key="1">
    <citation type="journal article" date="2023" name="Mol. Phylogenet. Evol.">
        <title>Genome-scale phylogeny and comparative genomics of the fungal order Sordariales.</title>
        <authorList>
            <person name="Hensen N."/>
            <person name="Bonometti L."/>
            <person name="Westerberg I."/>
            <person name="Brannstrom I.O."/>
            <person name="Guillou S."/>
            <person name="Cros-Aarteil S."/>
            <person name="Calhoun S."/>
            <person name="Haridas S."/>
            <person name="Kuo A."/>
            <person name="Mondo S."/>
            <person name="Pangilinan J."/>
            <person name="Riley R."/>
            <person name="LaButti K."/>
            <person name="Andreopoulos B."/>
            <person name="Lipzen A."/>
            <person name="Chen C."/>
            <person name="Yan M."/>
            <person name="Daum C."/>
            <person name="Ng V."/>
            <person name="Clum A."/>
            <person name="Steindorff A."/>
            <person name="Ohm R.A."/>
            <person name="Martin F."/>
            <person name="Silar P."/>
            <person name="Natvig D.O."/>
            <person name="Lalanne C."/>
            <person name="Gautier V."/>
            <person name="Ament-Velasquez S.L."/>
            <person name="Kruys A."/>
            <person name="Hutchinson M.I."/>
            <person name="Powell A.J."/>
            <person name="Barry K."/>
            <person name="Miller A.N."/>
            <person name="Grigoriev I.V."/>
            <person name="Debuchy R."/>
            <person name="Gladieux P."/>
            <person name="Hiltunen Thoren M."/>
            <person name="Johannesson H."/>
        </authorList>
    </citation>
    <scope>NUCLEOTIDE SEQUENCE</scope>
    <source>
        <strain evidence="1">CBS 333.67</strain>
    </source>
</reference>